<dbReference type="AlphaFoldDB" id="A0A0L6JNX2"/>
<protein>
    <submittedName>
        <fullName evidence="3">Transferase hexapeptide repeat containing protein</fullName>
    </submittedName>
</protein>
<evidence type="ECO:0000256" key="1">
    <source>
        <dbReference type="ARBA" id="ARBA00022679"/>
    </source>
</evidence>
<dbReference type="eggNOG" id="COG0110">
    <property type="taxonomic scope" value="Bacteria"/>
</dbReference>
<dbReference type="PANTHER" id="PTHR23416:SF78">
    <property type="entry name" value="LIPOPOLYSACCHARIDE BIOSYNTHESIS O-ACETYL TRANSFERASE WBBJ-RELATED"/>
    <property type="match status" value="1"/>
</dbReference>
<evidence type="ECO:0000256" key="2">
    <source>
        <dbReference type="ARBA" id="ARBA00022737"/>
    </source>
</evidence>
<name>A0A0L6JNX2_9FIRM</name>
<gene>
    <name evidence="3" type="ORF">Bccel_2671</name>
</gene>
<dbReference type="InterPro" id="IPR001451">
    <property type="entry name" value="Hexapep"/>
</dbReference>
<reference evidence="4" key="1">
    <citation type="submission" date="2015-07" db="EMBL/GenBank/DDBJ databases">
        <title>Near-Complete Genome Sequence of the Cellulolytic Bacterium Bacteroides (Pseudobacteroides) cellulosolvens ATCC 35603.</title>
        <authorList>
            <person name="Dassa B."/>
            <person name="Utturkar S.M."/>
            <person name="Klingeman D.M."/>
            <person name="Hurt R.A."/>
            <person name="Keller M."/>
            <person name="Xu J."/>
            <person name="Reddy Y.H.K."/>
            <person name="Borovok I."/>
            <person name="Grinberg I.R."/>
            <person name="Lamed R."/>
            <person name="Zhivin O."/>
            <person name="Bayer E.A."/>
            <person name="Brown S.D."/>
        </authorList>
    </citation>
    <scope>NUCLEOTIDE SEQUENCE [LARGE SCALE GENOMIC DNA]</scope>
    <source>
        <strain evidence="4">DSM 2933</strain>
    </source>
</reference>
<dbReference type="PANTHER" id="PTHR23416">
    <property type="entry name" value="SIALIC ACID SYNTHASE-RELATED"/>
    <property type="match status" value="1"/>
</dbReference>
<dbReference type="Pfam" id="PF00132">
    <property type="entry name" value="Hexapep"/>
    <property type="match status" value="1"/>
</dbReference>
<dbReference type="InterPro" id="IPR011004">
    <property type="entry name" value="Trimer_LpxA-like_sf"/>
</dbReference>
<dbReference type="InterPro" id="IPR051159">
    <property type="entry name" value="Hexapeptide_acetyltransf"/>
</dbReference>
<keyword evidence="4" id="KW-1185">Reference proteome</keyword>
<sequence length="199" mass="21726">MNEPTNGQADYKIDKKAFNRTIPEIITEVIKLVRGFFLKIRLTQCGALLRASSGITIIRKNAAIKIGKKVQLYKGVKLSAFGNENFSEIIIGNNTSIGDRTEIHSGSKVEIGNGCNISWDVCIMDRDYHKFNSPTEEIKPIKIGNDVWIGCNVLILKGVTIGDGAVIAAGSVVTKDVAPKTLVGGNPARVIKENIYWIP</sequence>
<accession>A0A0L6JNX2</accession>
<dbReference type="InterPro" id="IPR018357">
    <property type="entry name" value="Hexapep_transf_CS"/>
</dbReference>
<dbReference type="Proteomes" id="UP000036923">
    <property type="component" value="Unassembled WGS sequence"/>
</dbReference>
<comment type="caution">
    <text evidence="3">The sequence shown here is derived from an EMBL/GenBank/DDBJ whole genome shotgun (WGS) entry which is preliminary data.</text>
</comment>
<proteinExistence type="predicted"/>
<dbReference type="SUPFAM" id="SSF51161">
    <property type="entry name" value="Trimeric LpxA-like enzymes"/>
    <property type="match status" value="1"/>
</dbReference>
<evidence type="ECO:0000313" key="3">
    <source>
        <dbReference type="EMBL" id="KNY27400.1"/>
    </source>
</evidence>
<evidence type="ECO:0000313" key="4">
    <source>
        <dbReference type="Proteomes" id="UP000036923"/>
    </source>
</evidence>
<dbReference type="EMBL" id="LGTC01000001">
    <property type="protein sequence ID" value="KNY27400.1"/>
    <property type="molecule type" value="Genomic_DNA"/>
</dbReference>
<keyword evidence="2" id="KW-0677">Repeat</keyword>
<dbReference type="OrthoDB" id="9801697at2"/>
<organism evidence="3 4">
    <name type="scientific">Pseudobacteroides cellulosolvens ATCC 35603 = DSM 2933</name>
    <dbReference type="NCBI Taxonomy" id="398512"/>
    <lineage>
        <taxon>Bacteria</taxon>
        <taxon>Bacillati</taxon>
        <taxon>Bacillota</taxon>
        <taxon>Clostridia</taxon>
        <taxon>Eubacteriales</taxon>
        <taxon>Oscillospiraceae</taxon>
        <taxon>Pseudobacteroides</taxon>
    </lineage>
</organism>
<dbReference type="Gene3D" id="2.160.10.10">
    <property type="entry name" value="Hexapeptide repeat proteins"/>
    <property type="match status" value="1"/>
</dbReference>
<keyword evidence="1 3" id="KW-0808">Transferase</keyword>
<dbReference type="GO" id="GO:0016740">
    <property type="term" value="F:transferase activity"/>
    <property type="evidence" value="ECO:0007669"/>
    <property type="project" value="UniProtKB-KW"/>
</dbReference>
<dbReference type="STRING" id="398512.Bccel_2671"/>
<dbReference type="CDD" id="cd04647">
    <property type="entry name" value="LbH_MAT_like"/>
    <property type="match status" value="1"/>
</dbReference>
<dbReference type="PROSITE" id="PS00101">
    <property type="entry name" value="HEXAPEP_TRANSFERASES"/>
    <property type="match status" value="1"/>
</dbReference>